<evidence type="ECO:0000313" key="2">
    <source>
        <dbReference type="Proteomes" id="UP000285744"/>
    </source>
</evidence>
<dbReference type="OrthoDB" id="3694040at2"/>
<comment type="caution">
    <text evidence="1">The sequence shown here is derived from an EMBL/GenBank/DDBJ whole genome shotgun (WGS) entry which is preliminary data.</text>
</comment>
<dbReference type="Pfam" id="PF04883">
    <property type="entry name" value="HK97-gp10_like"/>
    <property type="match status" value="1"/>
</dbReference>
<dbReference type="EMBL" id="RAQQ01000027">
    <property type="protein sequence ID" value="RKF24152.1"/>
    <property type="molecule type" value="Genomic_DNA"/>
</dbReference>
<evidence type="ECO:0000313" key="1">
    <source>
        <dbReference type="EMBL" id="RKF24152.1"/>
    </source>
</evidence>
<gene>
    <name evidence="1" type="ORF">D7I43_28060</name>
</gene>
<sequence>MAEPIRITGLAEFSRNLRKLDNDLPKGLRLAMNEAAQVVVDYARPRIPRRSGRAAQSVRARSTRTAARVMGGGARVPYYPWLDFGGRVGPRRSVERPFKKEGRYIYAGFYAKRAEFEQILVDALVKVARDAGVEVD</sequence>
<dbReference type="AlphaFoldDB" id="A0A420ETZ2"/>
<accession>A0A420ETZ2</accession>
<name>A0A420ETZ2_9ACTN</name>
<dbReference type="InterPro" id="IPR010064">
    <property type="entry name" value="HK97-gp10_tail"/>
</dbReference>
<reference evidence="1 2" key="1">
    <citation type="journal article" date="2018" name="Int. J. Syst. Evol. Microbiol.">
        <title>Micromonospora globbae sp. nov., an endophytic actinomycete isolated from roots of Globba winitii C. H. Wright.</title>
        <authorList>
            <person name="Kuncharoen N."/>
            <person name="Pittayakhajonwut P."/>
            <person name="Tanasupawat S."/>
        </authorList>
    </citation>
    <scope>NUCLEOTIDE SEQUENCE [LARGE SCALE GENOMIC DNA]</scope>
    <source>
        <strain evidence="1 2">WPS1-2</strain>
    </source>
</reference>
<protein>
    <submittedName>
        <fullName evidence="1">HK97 gp10 family phage protein</fullName>
    </submittedName>
</protein>
<organism evidence="1 2">
    <name type="scientific">Micromonospora globbae</name>
    <dbReference type="NCBI Taxonomy" id="1894969"/>
    <lineage>
        <taxon>Bacteria</taxon>
        <taxon>Bacillati</taxon>
        <taxon>Actinomycetota</taxon>
        <taxon>Actinomycetes</taxon>
        <taxon>Micromonosporales</taxon>
        <taxon>Micromonosporaceae</taxon>
        <taxon>Micromonospora</taxon>
    </lineage>
</organism>
<proteinExistence type="predicted"/>
<dbReference type="Proteomes" id="UP000285744">
    <property type="component" value="Unassembled WGS sequence"/>
</dbReference>